<dbReference type="InterPro" id="IPR000571">
    <property type="entry name" value="Znf_CCCH"/>
</dbReference>
<evidence type="ECO:0000256" key="1">
    <source>
        <dbReference type="ARBA" id="ARBA00022723"/>
    </source>
</evidence>
<keyword evidence="1 4" id="KW-0479">Metal-binding</keyword>
<feature type="compositionally biased region" description="Basic residues" evidence="5">
    <location>
        <begin position="441"/>
        <end position="454"/>
    </location>
</feature>
<evidence type="ECO:0000256" key="2">
    <source>
        <dbReference type="ARBA" id="ARBA00022771"/>
    </source>
</evidence>
<keyword evidence="8" id="KW-1185">Reference proteome</keyword>
<evidence type="ECO:0000256" key="4">
    <source>
        <dbReference type="PROSITE-ProRule" id="PRU00723"/>
    </source>
</evidence>
<keyword evidence="2 4" id="KW-0863">Zinc-finger</keyword>
<feature type="region of interest" description="Disordered" evidence="5">
    <location>
        <begin position="315"/>
        <end position="454"/>
    </location>
</feature>
<feature type="region of interest" description="Disordered" evidence="5">
    <location>
        <begin position="508"/>
        <end position="527"/>
    </location>
</feature>
<protein>
    <submittedName>
        <fullName evidence="7">Helicase with zinc finger domain</fullName>
    </submittedName>
</protein>
<dbReference type="EMBL" id="JARQWQ010000005">
    <property type="protein sequence ID" value="KAK2571999.1"/>
    <property type="molecule type" value="Genomic_DNA"/>
</dbReference>
<keyword evidence="7" id="KW-0378">Hydrolase</keyword>
<evidence type="ECO:0000313" key="8">
    <source>
        <dbReference type="Proteomes" id="UP001249851"/>
    </source>
</evidence>
<comment type="caution">
    <text evidence="7">The sequence shown here is derived from an EMBL/GenBank/DDBJ whole genome shotgun (WGS) entry which is preliminary data.</text>
</comment>
<feature type="region of interest" description="Disordered" evidence="5">
    <location>
        <begin position="566"/>
        <end position="587"/>
    </location>
</feature>
<feature type="compositionally biased region" description="Polar residues" evidence="5">
    <location>
        <begin position="339"/>
        <end position="355"/>
    </location>
</feature>
<sequence>LEEDRQRHEFKEGEENLIIFTQVSVTVTSEGYLKLVFKSVVEEFVTCWYKLVGNLSCSKTIQRTDNFYSGVKPFEPDHTLKAEAAMAVSRLSPYDVVLSDLPFPIPRNYLTNVFRECEMVKSMLNGKLDEHTAFLLLRAHELQGEMLEAFQYAIIYKYLEQKMTRDKGAFSRLRGKVIRLCGLGFKGHSNQYYIGRFIDGLMRTGDDHFLQESFALASCIYSEVLSNFEVVDAFEQRARCYLFLGNLQNAKEDCTKVLDMTGRQSVPALEILTEIKTRLEEFKEALDLVKELQRLHPGNIELYRLEKDLSEKLREKQDSKKLRQSQSVTHYSGSYIEPQKSTSKVPIRASKQSSGAKRKTKKELRNEEKRREKEREQIAQEIKQKEMERKLREEDKARRREEDNQHCPTEVIGGSVVNKIATTDEAPSGSASSKPRFPERTRKRKVRRKTRNLRAKRAAELAYDSDASSVCSINTSPGDLFHQTDPQFRPKMPTWDEKNFMSDVPKSSFNRNEQHKQHKPVDSVRRRPPGVFGPYQLCWQNKRKQGCNKGKTCLFAHSEKERKAWEEDRKKVSNKKTKTTNASSTSNASSLLKEFRVAFRGPANCRAPLRILQNGAKYRMCPNWKKGTCKLNKACTYAHGDDELNAWNEHLEKMNQGSKGESETKITKPKNDERATISLPKEKPVKRPAPNYKLDELVSRVAGVTVTSEPEELAVQLQIPLNSQGSTSHCWKIRVDYESQGTGHLQDVILLPQHHKCFTLSSINIKCTTPSHSGVPVEVELTNDLHYAVEPHLRSLNGIYQAEVVVTFSALVFGSFSQVLVLDFGRDSAHLSVIMNVEVGSQEFLEEYGNEKCKLSLDGTLWDDGSRNIVKFEPKQASTFSNDDLLDAYKLPKQEEMVPSALLDKSQGLRPHNYEKVMHQLLFVEEVYIRKQIARSIFFSLGSYNFQNSSYQTCRYLYSDRKKDCMLNFEKRHEVIKRTGSGS</sequence>
<dbReference type="InterPro" id="IPR036855">
    <property type="entry name" value="Znf_CCCH_sf"/>
</dbReference>
<organism evidence="7 8">
    <name type="scientific">Acropora cervicornis</name>
    <name type="common">Staghorn coral</name>
    <dbReference type="NCBI Taxonomy" id="6130"/>
    <lineage>
        <taxon>Eukaryota</taxon>
        <taxon>Metazoa</taxon>
        <taxon>Cnidaria</taxon>
        <taxon>Anthozoa</taxon>
        <taxon>Hexacorallia</taxon>
        <taxon>Scleractinia</taxon>
        <taxon>Astrocoeniina</taxon>
        <taxon>Acroporidae</taxon>
        <taxon>Acropora</taxon>
    </lineage>
</organism>
<dbReference type="SMART" id="SM00356">
    <property type="entry name" value="ZnF_C3H1"/>
    <property type="match status" value="2"/>
</dbReference>
<evidence type="ECO:0000256" key="3">
    <source>
        <dbReference type="ARBA" id="ARBA00022833"/>
    </source>
</evidence>
<dbReference type="GO" id="GO:0008270">
    <property type="term" value="F:zinc ion binding"/>
    <property type="evidence" value="ECO:0007669"/>
    <property type="project" value="UniProtKB-KW"/>
</dbReference>
<name>A0AAD9VF14_ACRCE</name>
<feature type="zinc finger region" description="C3H1-type" evidence="4">
    <location>
        <begin position="615"/>
        <end position="642"/>
    </location>
</feature>
<reference evidence="7" key="2">
    <citation type="journal article" date="2023" name="Science">
        <title>Genomic signatures of disease resistance in endangered staghorn corals.</title>
        <authorList>
            <person name="Vollmer S.V."/>
            <person name="Selwyn J.D."/>
            <person name="Despard B.A."/>
            <person name="Roesel C.L."/>
        </authorList>
    </citation>
    <scope>NUCLEOTIDE SEQUENCE</scope>
    <source>
        <strain evidence="7">K2</strain>
    </source>
</reference>
<dbReference type="AlphaFoldDB" id="A0AAD9VF14"/>
<feature type="compositionally biased region" description="Basic and acidic residues" evidence="5">
    <location>
        <begin position="363"/>
        <end position="405"/>
    </location>
</feature>
<evidence type="ECO:0000256" key="5">
    <source>
        <dbReference type="SAM" id="MobiDB-lite"/>
    </source>
</evidence>
<gene>
    <name evidence="7" type="ORF">P5673_003422</name>
</gene>
<reference evidence="7" key="1">
    <citation type="journal article" date="2023" name="G3 (Bethesda)">
        <title>Whole genome assembly and annotation of the endangered Caribbean coral Acropora cervicornis.</title>
        <authorList>
            <person name="Selwyn J.D."/>
            <person name="Vollmer S.V."/>
        </authorList>
    </citation>
    <scope>NUCLEOTIDE SEQUENCE</scope>
    <source>
        <strain evidence="7">K2</strain>
    </source>
</reference>
<proteinExistence type="predicted"/>
<dbReference type="GO" id="GO:0004386">
    <property type="term" value="F:helicase activity"/>
    <property type="evidence" value="ECO:0007669"/>
    <property type="project" value="UniProtKB-KW"/>
</dbReference>
<keyword evidence="7" id="KW-0547">Nucleotide-binding</keyword>
<feature type="compositionally biased region" description="Basic and acidic residues" evidence="5">
    <location>
        <begin position="512"/>
        <end position="525"/>
    </location>
</feature>
<dbReference type="Proteomes" id="UP001249851">
    <property type="component" value="Unassembled WGS sequence"/>
</dbReference>
<dbReference type="InterPro" id="IPR011990">
    <property type="entry name" value="TPR-like_helical_dom_sf"/>
</dbReference>
<keyword evidence="7" id="KW-0067">ATP-binding</keyword>
<accession>A0AAD9VF14</accession>
<feature type="zinc finger region" description="C3H1-type" evidence="4">
    <location>
        <begin position="532"/>
        <end position="560"/>
    </location>
</feature>
<dbReference type="SUPFAM" id="SSF90229">
    <property type="entry name" value="CCCH zinc finger"/>
    <property type="match status" value="1"/>
</dbReference>
<keyword evidence="3 4" id="KW-0862">Zinc</keyword>
<dbReference type="PROSITE" id="PS50103">
    <property type="entry name" value="ZF_C3H1"/>
    <property type="match status" value="2"/>
</dbReference>
<evidence type="ECO:0000259" key="6">
    <source>
        <dbReference type="PROSITE" id="PS50103"/>
    </source>
</evidence>
<dbReference type="SUPFAM" id="SSF48452">
    <property type="entry name" value="TPR-like"/>
    <property type="match status" value="1"/>
</dbReference>
<dbReference type="Gene3D" id="1.25.40.10">
    <property type="entry name" value="Tetratricopeptide repeat domain"/>
    <property type="match status" value="1"/>
</dbReference>
<dbReference type="Gene3D" id="3.30.1370.210">
    <property type="match status" value="1"/>
</dbReference>
<keyword evidence="7" id="KW-0347">Helicase</keyword>
<evidence type="ECO:0000313" key="7">
    <source>
        <dbReference type="EMBL" id="KAK2571999.1"/>
    </source>
</evidence>
<feature type="domain" description="C3H1-type" evidence="6">
    <location>
        <begin position="532"/>
        <end position="560"/>
    </location>
</feature>
<feature type="domain" description="C3H1-type" evidence="6">
    <location>
        <begin position="615"/>
        <end position="642"/>
    </location>
</feature>
<feature type="non-terminal residue" evidence="7">
    <location>
        <position position="1"/>
    </location>
</feature>